<evidence type="ECO:0000256" key="12">
    <source>
        <dbReference type="ARBA" id="ARBA00023268"/>
    </source>
</evidence>
<keyword evidence="6 15" id="KW-0808">Transferase</keyword>
<dbReference type="Pfam" id="PF01687">
    <property type="entry name" value="Flavokinase"/>
    <property type="match status" value="1"/>
</dbReference>
<dbReference type="PANTHER" id="PTHR22749">
    <property type="entry name" value="RIBOFLAVIN KINASE/FMN ADENYLYLTRANSFERASE"/>
    <property type="match status" value="1"/>
</dbReference>
<dbReference type="InterPro" id="IPR015865">
    <property type="entry name" value="Riboflavin_kinase_bac/euk"/>
</dbReference>
<evidence type="ECO:0000256" key="3">
    <source>
        <dbReference type="ARBA" id="ARBA00005201"/>
    </source>
</evidence>
<dbReference type="Gene3D" id="2.40.30.30">
    <property type="entry name" value="Riboflavin kinase-like"/>
    <property type="match status" value="1"/>
</dbReference>
<keyword evidence="9 15" id="KW-0418">Kinase</keyword>
<dbReference type="GO" id="GO:0003919">
    <property type="term" value="F:FMN adenylyltransferase activity"/>
    <property type="evidence" value="ECO:0007669"/>
    <property type="project" value="UniProtKB-UniRule"/>
</dbReference>
<keyword evidence="7 15" id="KW-0548">Nucleotidyltransferase</keyword>
<dbReference type="InterPro" id="IPR014729">
    <property type="entry name" value="Rossmann-like_a/b/a_fold"/>
</dbReference>
<dbReference type="InterPro" id="IPR023465">
    <property type="entry name" value="Riboflavin_kinase_dom_sf"/>
</dbReference>
<accession>A0A3D8IY50</accession>
<evidence type="ECO:0000256" key="10">
    <source>
        <dbReference type="ARBA" id="ARBA00022827"/>
    </source>
</evidence>
<dbReference type="GO" id="GO:0009398">
    <property type="term" value="P:FMN biosynthetic process"/>
    <property type="evidence" value="ECO:0007669"/>
    <property type="project" value="UniProtKB-UniRule"/>
</dbReference>
<dbReference type="RefSeq" id="WP_104724567.1">
    <property type="nucleotide sequence ID" value="NZ_FZNE01000003.1"/>
</dbReference>
<dbReference type="PIRSF" id="PIRSF004491">
    <property type="entry name" value="FAD_Synth"/>
    <property type="match status" value="1"/>
</dbReference>
<keyword evidence="4 15" id="KW-0285">Flavoprotein</keyword>
<comment type="pathway">
    <text evidence="3 15">Cofactor biosynthesis; FMN biosynthesis; FMN from riboflavin (ATP route): step 1/1.</text>
</comment>
<dbReference type="SMART" id="SM00904">
    <property type="entry name" value="Flavokinase"/>
    <property type="match status" value="1"/>
</dbReference>
<dbReference type="NCBIfam" id="NF004162">
    <property type="entry name" value="PRK05627.1-5"/>
    <property type="match status" value="1"/>
</dbReference>
<dbReference type="EC" id="2.7.7.2" evidence="15"/>
<keyword evidence="5 15" id="KW-0288">FMN</keyword>
<organism evidence="17 18">
    <name type="scientific">Helicobacter cholecystus</name>
    <dbReference type="NCBI Taxonomy" id="45498"/>
    <lineage>
        <taxon>Bacteria</taxon>
        <taxon>Pseudomonadati</taxon>
        <taxon>Campylobacterota</taxon>
        <taxon>Epsilonproteobacteria</taxon>
        <taxon>Campylobacterales</taxon>
        <taxon>Helicobacteraceae</taxon>
        <taxon>Helicobacter</taxon>
    </lineage>
</organism>
<evidence type="ECO:0000313" key="18">
    <source>
        <dbReference type="Proteomes" id="UP000257067"/>
    </source>
</evidence>
<proteinExistence type="inferred from homology"/>
<evidence type="ECO:0000256" key="7">
    <source>
        <dbReference type="ARBA" id="ARBA00022695"/>
    </source>
</evidence>
<comment type="similarity">
    <text evidence="15">Belongs to the ribF family.</text>
</comment>
<keyword evidence="11 15" id="KW-0067">ATP-binding</keyword>
<evidence type="ECO:0000256" key="1">
    <source>
        <dbReference type="ARBA" id="ARBA00002121"/>
    </source>
</evidence>
<keyword evidence="12" id="KW-0511">Multifunctional enzyme</keyword>
<dbReference type="GO" id="GO:0008531">
    <property type="term" value="F:riboflavin kinase activity"/>
    <property type="evidence" value="ECO:0007669"/>
    <property type="project" value="UniProtKB-UniRule"/>
</dbReference>
<dbReference type="InterPro" id="IPR002606">
    <property type="entry name" value="Riboflavin_kinase_bac"/>
</dbReference>
<dbReference type="GO" id="GO:0009231">
    <property type="term" value="P:riboflavin biosynthetic process"/>
    <property type="evidence" value="ECO:0007669"/>
    <property type="project" value="InterPro"/>
</dbReference>
<dbReference type="Pfam" id="PF06574">
    <property type="entry name" value="FAD_syn"/>
    <property type="match status" value="1"/>
</dbReference>
<evidence type="ECO:0000256" key="5">
    <source>
        <dbReference type="ARBA" id="ARBA00022643"/>
    </source>
</evidence>
<keyword evidence="10 15" id="KW-0274">FAD</keyword>
<evidence type="ECO:0000259" key="16">
    <source>
        <dbReference type="SMART" id="SM00904"/>
    </source>
</evidence>
<dbReference type="InterPro" id="IPR015864">
    <property type="entry name" value="FAD_synthase"/>
</dbReference>
<dbReference type="UniPathway" id="UPA00277">
    <property type="reaction ID" value="UER00407"/>
</dbReference>
<evidence type="ECO:0000256" key="8">
    <source>
        <dbReference type="ARBA" id="ARBA00022741"/>
    </source>
</evidence>
<evidence type="ECO:0000256" key="9">
    <source>
        <dbReference type="ARBA" id="ARBA00022777"/>
    </source>
</evidence>
<reference evidence="17 18" key="1">
    <citation type="submission" date="2018-04" db="EMBL/GenBank/DDBJ databases">
        <title>Novel Campyloabacter and Helicobacter Species and Strains.</title>
        <authorList>
            <person name="Mannion A.J."/>
            <person name="Shen Z."/>
            <person name="Fox J.G."/>
        </authorList>
    </citation>
    <scope>NUCLEOTIDE SEQUENCE [LARGE SCALE GENOMIC DNA]</scope>
    <source>
        <strain evidence="17 18">ATCC 700242</strain>
    </source>
</reference>
<protein>
    <recommendedName>
        <fullName evidence="15">Riboflavin biosynthesis protein</fullName>
    </recommendedName>
    <domain>
        <recommendedName>
            <fullName evidence="15">Riboflavin kinase</fullName>
            <ecNumber evidence="15">2.7.1.26</ecNumber>
        </recommendedName>
        <alternativeName>
            <fullName evidence="15">Flavokinase</fullName>
        </alternativeName>
    </domain>
    <domain>
        <recommendedName>
            <fullName evidence="15">FMN adenylyltransferase</fullName>
            <ecNumber evidence="15">2.7.7.2</ecNumber>
        </recommendedName>
        <alternativeName>
            <fullName evidence="15">FAD pyrophosphorylase</fullName>
        </alternativeName>
        <alternativeName>
            <fullName evidence="15">FAD synthase</fullName>
        </alternativeName>
    </domain>
</protein>
<feature type="domain" description="Riboflavin kinase" evidence="16">
    <location>
        <begin position="159"/>
        <end position="281"/>
    </location>
</feature>
<dbReference type="Gene3D" id="3.40.50.620">
    <property type="entry name" value="HUPs"/>
    <property type="match status" value="1"/>
</dbReference>
<evidence type="ECO:0000256" key="15">
    <source>
        <dbReference type="PIRNR" id="PIRNR004491"/>
    </source>
</evidence>
<evidence type="ECO:0000256" key="13">
    <source>
        <dbReference type="ARBA" id="ARBA00047880"/>
    </source>
</evidence>
<comment type="pathway">
    <text evidence="2 15">Cofactor biosynthesis; FAD biosynthesis; FAD from FMN: step 1/1.</text>
</comment>
<sequence length="294" mass="33313">MKSISSIGRNPKVQALCIGKFDGMHQGHQAIFSTLSNQIRSKEEGSVLVVCKNRTNPSLTPFQEECFPLPMIYLELSEISSMSGEEFLLFLKDKYPNLFVVVVGEDFRFGKNRSCGIEELQKHFKTIIVPEVKLDGEGIHTQAILSYLAEGNLIKVNAMLGRIYCIRGEICKGQGLGREKLYPTLNLLAPLYILPQSGVYITCSKLKGKFYKSVTFLGHRLSTDGKFCIESYLLEFDDEIRSGEMEIFFFEKMRDNQHFNSLEELKIQIAKDIALAKEYHSAQETITLVTSKLL</sequence>
<evidence type="ECO:0000256" key="11">
    <source>
        <dbReference type="ARBA" id="ARBA00022840"/>
    </source>
</evidence>
<dbReference type="Proteomes" id="UP000257067">
    <property type="component" value="Unassembled WGS sequence"/>
</dbReference>
<dbReference type="UniPathway" id="UPA00276">
    <property type="reaction ID" value="UER00406"/>
</dbReference>
<keyword evidence="18" id="KW-1185">Reference proteome</keyword>
<dbReference type="AlphaFoldDB" id="A0A3D8IY50"/>
<dbReference type="GO" id="GO:0006747">
    <property type="term" value="P:FAD biosynthetic process"/>
    <property type="evidence" value="ECO:0007669"/>
    <property type="project" value="UniProtKB-UniRule"/>
</dbReference>
<dbReference type="OrthoDB" id="9803667at2"/>
<dbReference type="EMBL" id="NXLU01000002">
    <property type="protein sequence ID" value="RDU69481.1"/>
    <property type="molecule type" value="Genomic_DNA"/>
</dbReference>
<evidence type="ECO:0000313" key="17">
    <source>
        <dbReference type="EMBL" id="RDU69481.1"/>
    </source>
</evidence>
<dbReference type="GO" id="GO:0005524">
    <property type="term" value="F:ATP binding"/>
    <property type="evidence" value="ECO:0007669"/>
    <property type="project" value="UniProtKB-UniRule"/>
</dbReference>
<comment type="function">
    <text evidence="1">Catalyzes the phosphorylation of riboflavin to FMN followed by the adenylation of FMN to FAD.</text>
</comment>
<dbReference type="PANTHER" id="PTHR22749:SF6">
    <property type="entry name" value="RIBOFLAVIN KINASE"/>
    <property type="match status" value="1"/>
</dbReference>
<name>A0A3D8IY50_9HELI</name>
<comment type="catalytic activity">
    <reaction evidence="13 15">
        <text>riboflavin + ATP = FMN + ADP + H(+)</text>
        <dbReference type="Rhea" id="RHEA:14357"/>
        <dbReference type="ChEBI" id="CHEBI:15378"/>
        <dbReference type="ChEBI" id="CHEBI:30616"/>
        <dbReference type="ChEBI" id="CHEBI:57986"/>
        <dbReference type="ChEBI" id="CHEBI:58210"/>
        <dbReference type="ChEBI" id="CHEBI:456216"/>
        <dbReference type="EC" id="2.7.1.26"/>
    </reaction>
</comment>
<keyword evidence="8 15" id="KW-0547">Nucleotide-binding</keyword>
<comment type="caution">
    <text evidence="17">The sequence shown here is derived from an EMBL/GenBank/DDBJ whole genome shotgun (WGS) entry which is preliminary data.</text>
</comment>
<gene>
    <name evidence="17" type="ORF">CQA62_02195</name>
</gene>
<evidence type="ECO:0000256" key="14">
    <source>
        <dbReference type="ARBA" id="ARBA00049494"/>
    </source>
</evidence>
<comment type="catalytic activity">
    <reaction evidence="14 15">
        <text>FMN + ATP + H(+) = FAD + diphosphate</text>
        <dbReference type="Rhea" id="RHEA:17237"/>
        <dbReference type="ChEBI" id="CHEBI:15378"/>
        <dbReference type="ChEBI" id="CHEBI:30616"/>
        <dbReference type="ChEBI" id="CHEBI:33019"/>
        <dbReference type="ChEBI" id="CHEBI:57692"/>
        <dbReference type="ChEBI" id="CHEBI:58210"/>
        <dbReference type="EC" id="2.7.7.2"/>
    </reaction>
</comment>
<dbReference type="InterPro" id="IPR023468">
    <property type="entry name" value="Riboflavin_kinase"/>
</dbReference>
<evidence type="ECO:0000256" key="4">
    <source>
        <dbReference type="ARBA" id="ARBA00022630"/>
    </source>
</evidence>
<evidence type="ECO:0000256" key="6">
    <source>
        <dbReference type="ARBA" id="ARBA00022679"/>
    </source>
</evidence>
<evidence type="ECO:0000256" key="2">
    <source>
        <dbReference type="ARBA" id="ARBA00004726"/>
    </source>
</evidence>
<dbReference type="EC" id="2.7.1.26" evidence="15"/>
<dbReference type="SUPFAM" id="SSF82114">
    <property type="entry name" value="Riboflavin kinase-like"/>
    <property type="match status" value="1"/>
</dbReference>
<dbReference type="SUPFAM" id="SSF52374">
    <property type="entry name" value="Nucleotidylyl transferase"/>
    <property type="match status" value="1"/>
</dbReference>